<comment type="subcellular location">
    <subcellularLocation>
        <location evidence="1">Cell outer membrane</location>
    </subcellularLocation>
</comment>
<keyword evidence="6" id="KW-1185">Reference proteome</keyword>
<protein>
    <recommendedName>
        <fullName evidence="4">Transferrin-binding protein B C-lobe/N-lobe beta-barrel domain-containing protein</fullName>
    </recommendedName>
</protein>
<evidence type="ECO:0000256" key="1">
    <source>
        <dbReference type="ARBA" id="ARBA00004442"/>
    </source>
</evidence>
<feature type="compositionally biased region" description="Low complexity" evidence="2">
    <location>
        <begin position="31"/>
        <end position="51"/>
    </location>
</feature>
<dbReference type="Proteomes" id="UP000004105">
    <property type="component" value="Unassembled WGS sequence"/>
</dbReference>
<feature type="compositionally biased region" description="Low complexity" evidence="2">
    <location>
        <begin position="66"/>
        <end position="104"/>
    </location>
</feature>
<sequence length="320" mass="32822">MKKLKLTALASVLGLAACSSGGGGHRPNVNPTPNTNGNQNSQNGNSSNNQSKPSTPSNPGTPSQPANPSKPATPSTPSKPSNPTTPSKPSTPSTPSKPNTSASAQGGNAYDVTGLARHLPEKVTKASISGDKDSVITIGSHKITVVRLGMTAGKLLKVIDKNGSIEVSGSNLSYVRFGMATVFTSSGAEEKTYEFAYGKLTVANDVPASGKATYKGYVHTETALAGYLNASLFNVDFGEKTIDGKIYDASDVAPSKAYVALSGKISGNSFSGTKGAVEMQGNFYGPKAAELGGIFKGQTDYGENNGNYLGIVGSFGAKKQ</sequence>
<keyword evidence="3" id="KW-0732">Signal</keyword>
<feature type="domain" description="Transferrin-binding protein B C-lobe/N-lobe beta-barrel" evidence="4">
    <location>
        <begin position="206"/>
        <end position="319"/>
    </location>
</feature>
<evidence type="ECO:0000256" key="3">
    <source>
        <dbReference type="SAM" id="SignalP"/>
    </source>
</evidence>
<evidence type="ECO:0000313" key="5">
    <source>
        <dbReference type="EMBL" id="EGF06820.1"/>
    </source>
</evidence>
<gene>
    <name evidence="5" type="ORF">HMPREF9123_2780</name>
</gene>
<dbReference type="PROSITE" id="PS51257">
    <property type="entry name" value="PROKAR_LIPOPROTEIN"/>
    <property type="match status" value="1"/>
</dbReference>
<feature type="signal peptide" evidence="3">
    <location>
        <begin position="1"/>
        <end position="21"/>
    </location>
</feature>
<dbReference type="Pfam" id="PF01298">
    <property type="entry name" value="TbpB_B_D"/>
    <property type="match status" value="1"/>
</dbReference>
<feature type="compositionally biased region" description="Polar residues" evidence="2">
    <location>
        <begin position="52"/>
        <end position="64"/>
    </location>
</feature>
<evidence type="ECO:0000259" key="4">
    <source>
        <dbReference type="Pfam" id="PF01298"/>
    </source>
</evidence>
<dbReference type="InterPro" id="IPR011250">
    <property type="entry name" value="OMP/PagP_B-barrel"/>
</dbReference>
<dbReference type="InterPro" id="IPR001677">
    <property type="entry name" value="TbpB_B_D"/>
</dbReference>
<evidence type="ECO:0000313" key="6">
    <source>
        <dbReference type="Proteomes" id="UP000004105"/>
    </source>
</evidence>
<dbReference type="AlphaFoldDB" id="F2BGC3"/>
<proteinExistence type="predicted"/>
<name>F2BGC3_9NEIS</name>
<dbReference type="GO" id="GO:0009279">
    <property type="term" value="C:cell outer membrane"/>
    <property type="evidence" value="ECO:0007669"/>
    <property type="project" value="UniProtKB-SubCell"/>
</dbReference>
<dbReference type="HOGENOM" id="CLU_069306_0_0_4"/>
<organism evidence="5 6">
    <name type="scientific">Neisseria bacilliformis ATCC BAA-1200</name>
    <dbReference type="NCBI Taxonomy" id="888742"/>
    <lineage>
        <taxon>Bacteria</taxon>
        <taxon>Pseudomonadati</taxon>
        <taxon>Pseudomonadota</taxon>
        <taxon>Betaproteobacteria</taxon>
        <taxon>Neisseriales</taxon>
        <taxon>Neisseriaceae</taxon>
        <taxon>Neisseria</taxon>
    </lineage>
</organism>
<reference evidence="5 6" key="1">
    <citation type="submission" date="2011-02" db="EMBL/GenBank/DDBJ databases">
        <authorList>
            <person name="Muzny D."/>
            <person name="Qin X."/>
            <person name="Deng J."/>
            <person name="Jiang H."/>
            <person name="Liu Y."/>
            <person name="Qu J."/>
            <person name="Song X.-Z."/>
            <person name="Zhang L."/>
            <person name="Thornton R."/>
            <person name="Coyle M."/>
            <person name="Francisco L."/>
            <person name="Jackson L."/>
            <person name="Javaid M."/>
            <person name="Korchina V."/>
            <person name="Kovar C."/>
            <person name="Mata R."/>
            <person name="Mathew T."/>
            <person name="Ngo R."/>
            <person name="Nguyen L."/>
            <person name="Nguyen N."/>
            <person name="Okwuonu G."/>
            <person name="Ongeri F."/>
            <person name="Pham C."/>
            <person name="Simmons D."/>
            <person name="Wilczek-Boney K."/>
            <person name="Hale W."/>
            <person name="Jakkamsetti A."/>
            <person name="Pham P."/>
            <person name="Ruth R."/>
            <person name="San Lucas F."/>
            <person name="Warren J."/>
            <person name="Zhang J."/>
            <person name="Zhao Z."/>
            <person name="Zhou C."/>
            <person name="Zhu D."/>
            <person name="Lee S."/>
            <person name="Bess C."/>
            <person name="Blankenburg K."/>
            <person name="Forbes L."/>
            <person name="Fu Q."/>
            <person name="Gubbala S."/>
            <person name="Hirani K."/>
            <person name="Jayaseelan J.C."/>
            <person name="Lara F."/>
            <person name="Munidasa M."/>
            <person name="Palculict T."/>
            <person name="Patil S."/>
            <person name="Pu L.-L."/>
            <person name="Saada N."/>
            <person name="Tang L."/>
            <person name="Weissenberger G."/>
            <person name="Zhu Y."/>
            <person name="Hemphill L."/>
            <person name="Shang Y."/>
            <person name="Youmans B."/>
            <person name="Ayvaz T."/>
            <person name="Ross M."/>
            <person name="Santibanez J."/>
            <person name="Aqrawi P."/>
            <person name="Gross S."/>
            <person name="Joshi V."/>
            <person name="Fowler G."/>
            <person name="Nazareth L."/>
            <person name="Reid J."/>
            <person name="Worley K."/>
            <person name="Petrosino J."/>
            <person name="Highlander S."/>
            <person name="Gibbs R."/>
        </authorList>
    </citation>
    <scope>NUCLEOTIDE SEQUENCE [LARGE SCALE GENOMIC DNA]</scope>
    <source>
        <strain evidence="5 6">ATCC BAA-1200</strain>
    </source>
</reference>
<evidence type="ECO:0000256" key="2">
    <source>
        <dbReference type="SAM" id="MobiDB-lite"/>
    </source>
</evidence>
<feature type="chain" id="PRO_5003279396" description="Transferrin-binding protein B C-lobe/N-lobe beta-barrel domain-containing protein" evidence="3">
    <location>
        <begin position="22"/>
        <end position="320"/>
    </location>
</feature>
<accession>F2BGC3</accession>
<feature type="region of interest" description="Disordered" evidence="2">
    <location>
        <begin position="17"/>
        <end position="108"/>
    </location>
</feature>
<dbReference type="EMBL" id="AFAY01000054">
    <property type="protein sequence ID" value="EGF06820.1"/>
    <property type="molecule type" value="Genomic_DNA"/>
</dbReference>
<dbReference type="RefSeq" id="WP_007343785.1">
    <property type="nucleotide sequence ID" value="NZ_GL878494.1"/>
</dbReference>
<dbReference type="SUPFAM" id="SSF56925">
    <property type="entry name" value="OMPA-like"/>
    <property type="match status" value="1"/>
</dbReference>
<dbReference type="Gene3D" id="2.40.160.90">
    <property type="match status" value="1"/>
</dbReference>
<dbReference type="OrthoDB" id="5673741at2"/>
<comment type="caution">
    <text evidence="5">The sequence shown here is derived from an EMBL/GenBank/DDBJ whole genome shotgun (WGS) entry which is preliminary data.</text>
</comment>